<dbReference type="SMART" id="SM00448">
    <property type="entry name" value="REC"/>
    <property type="match status" value="1"/>
</dbReference>
<evidence type="ECO:0000256" key="5">
    <source>
        <dbReference type="ARBA" id="ARBA00022741"/>
    </source>
</evidence>
<evidence type="ECO:0000256" key="3">
    <source>
        <dbReference type="ARBA" id="ARBA00022553"/>
    </source>
</evidence>
<comment type="caution">
    <text evidence="12">The sequence shown here is derived from an EMBL/GenBank/DDBJ whole genome shotgun (WGS) entry which is preliminary data.</text>
</comment>
<keyword evidence="9" id="KW-0472">Membrane</keyword>
<evidence type="ECO:0000313" key="13">
    <source>
        <dbReference type="Proteomes" id="UP001055125"/>
    </source>
</evidence>
<accession>A0ABQ4RVS8</accession>
<dbReference type="RefSeq" id="WP_238243876.1">
    <property type="nucleotide sequence ID" value="NZ_BPQP01000028.1"/>
</dbReference>
<dbReference type="GO" id="GO:0016301">
    <property type="term" value="F:kinase activity"/>
    <property type="evidence" value="ECO:0007669"/>
    <property type="project" value="UniProtKB-KW"/>
</dbReference>
<reference evidence="12" key="1">
    <citation type="journal article" date="2021" name="Front. Microbiol.">
        <title>Comprehensive Comparative Genomics and Phenotyping of Methylobacterium Species.</title>
        <authorList>
            <person name="Alessa O."/>
            <person name="Ogura Y."/>
            <person name="Fujitani Y."/>
            <person name="Takami H."/>
            <person name="Hayashi T."/>
            <person name="Sahin N."/>
            <person name="Tani A."/>
        </authorList>
    </citation>
    <scope>NUCLEOTIDE SEQUENCE</scope>
    <source>
        <strain evidence="12">DSM 19015</strain>
    </source>
</reference>
<keyword evidence="5" id="KW-0547">Nucleotide-binding</keyword>
<comment type="subcellular location">
    <subcellularLocation>
        <location evidence="1">Cell membrane</location>
        <topology evidence="1">Multi-pass membrane protein</topology>
    </subcellularLocation>
</comment>
<feature type="modified residue" description="4-aspartylphosphate" evidence="10">
    <location>
        <position position="54"/>
    </location>
</feature>
<proteinExistence type="predicted"/>
<keyword evidence="8" id="KW-0902">Two-component regulatory system</keyword>
<dbReference type="Pfam" id="PF00072">
    <property type="entry name" value="Response_reg"/>
    <property type="match status" value="1"/>
</dbReference>
<keyword evidence="7" id="KW-1133">Transmembrane helix</keyword>
<dbReference type="EMBL" id="BPQP01000028">
    <property type="protein sequence ID" value="GJD94706.1"/>
    <property type="molecule type" value="Genomic_DNA"/>
</dbReference>
<keyword evidence="12" id="KW-0808">Transferase</keyword>
<dbReference type="Gene3D" id="1.20.120.160">
    <property type="entry name" value="HPT domain"/>
    <property type="match status" value="1"/>
</dbReference>
<dbReference type="PANTHER" id="PTHR45339:SF1">
    <property type="entry name" value="HYBRID SIGNAL TRANSDUCTION HISTIDINE KINASE J"/>
    <property type="match status" value="1"/>
</dbReference>
<dbReference type="Proteomes" id="UP001055125">
    <property type="component" value="Unassembled WGS sequence"/>
</dbReference>
<keyword evidence="12" id="KW-0418">Kinase</keyword>
<dbReference type="InterPro" id="IPR001789">
    <property type="entry name" value="Sig_transdc_resp-reg_receiver"/>
</dbReference>
<keyword evidence="3 10" id="KW-0597">Phosphoprotein</keyword>
<keyword evidence="13" id="KW-1185">Reference proteome</keyword>
<evidence type="ECO:0000259" key="11">
    <source>
        <dbReference type="PROSITE" id="PS50110"/>
    </source>
</evidence>
<sequence>MDTARILVVDNNDLARNLTAAILAPAGYEVGTAANGAEAVEAVRRDRYDLVLLDLNMPVMDGLAASRAIRASEDEDRRLPLLALSARPEEDEGDARRAAGIDASLAKPFRAVDLLALVHRWTRPEPSAENEMRVWDEQVYQELAGGIGARAMNDLLLLFGQHLDRALLVVETSAHAREAITCEAHNLVSCAGMLGFEELARASRAMMMGSGEWKGAAADLRLAIGRARDCLARRRRLP</sequence>
<evidence type="ECO:0000256" key="9">
    <source>
        <dbReference type="ARBA" id="ARBA00023136"/>
    </source>
</evidence>
<feature type="domain" description="Response regulatory" evidence="11">
    <location>
        <begin position="5"/>
        <end position="122"/>
    </location>
</feature>
<evidence type="ECO:0000256" key="7">
    <source>
        <dbReference type="ARBA" id="ARBA00022989"/>
    </source>
</evidence>
<evidence type="ECO:0000256" key="8">
    <source>
        <dbReference type="ARBA" id="ARBA00023012"/>
    </source>
</evidence>
<evidence type="ECO:0000256" key="4">
    <source>
        <dbReference type="ARBA" id="ARBA00022692"/>
    </source>
</evidence>
<dbReference type="PANTHER" id="PTHR45339">
    <property type="entry name" value="HYBRID SIGNAL TRANSDUCTION HISTIDINE KINASE J"/>
    <property type="match status" value="1"/>
</dbReference>
<reference evidence="12" key="2">
    <citation type="submission" date="2021-08" db="EMBL/GenBank/DDBJ databases">
        <authorList>
            <person name="Tani A."/>
            <person name="Ola A."/>
            <person name="Ogura Y."/>
            <person name="Katsura K."/>
            <person name="Hayashi T."/>
        </authorList>
    </citation>
    <scope>NUCLEOTIDE SEQUENCE</scope>
    <source>
        <strain evidence="12">DSM 19015</strain>
    </source>
</reference>
<protein>
    <submittedName>
        <fullName evidence="12">Sensor histidine kinase RcsC</fullName>
    </submittedName>
</protein>
<evidence type="ECO:0000256" key="10">
    <source>
        <dbReference type="PROSITE-ProRule" id="PRU00169"/>
    </source>
</evidence>
<keyword evidence="4" id="KW-0812">Transmembrane</keyword>
<keyword evidence="2" id="KW-1003">Cell membrane</keyword>
<dbReference type="SUPFAM" id="SSF47226">
    <property type="entry name" value="Histidine-containing phosphotransfer domain, HPT domain"/>
    <property type="match status" value="1"/>
</dbReference>
<gene>
    <name evidence="12" type="primary">rcsC_16</name>
    <name evidence="12" type="ORF">OCOJLMKI_1909</name>
</gene>
<name>A0ABQ4RVS8_9HYPH</name>
<evidence type="ECO:0000256" key="1">
    <source>
        <dbReference type="ARBA" id="ARBA00004651"/>
    </source>
</evidence>
<dbReference type="SUPFAM" id="SSF52172">
    <property type="entry name" value="CheY-like"/>
    <property type="match status" value="1"/>
</dbReference>
<dbReference type="InterPro" id="IPR036641">
    <property type="entry name" value="HPT_dom_sf"/>
</dbReference>
<dbReference type="Gene3D" id="3.40.50.2300">
    <property type="match status" value="1"/>
</dbReference>
<dbReference type="InterPro" id="IPR011006">
    <property type="entry name" value="CheY-like_superfamily"/>
</dbReference>
<organism evidence="12 13">
    <name type="scientific">Methylobacterium iners</name>
    <dbReference type="NCBI Taxonomy" id="418707"/>
    <lineage>
        <taxon>Bacteria</taxon>
        <taxon>Pseudomonadati</taxon>
        <taxon>Pseudomonadota</taxon>
        <taxon>Alphaproteobacteria</taxon>
        <taxon>Hyphomicrobiales</taxon>
        <taxon>Methylobacteriaceae</taxon>
        <taxon>Methylobacterium</taxon>
    </lineage>
</organism>
<evidence type="ECO:0000256" key="6">
    <source>
        <dbReference type="ARBA" id="ARBA00022840"/>
    </source>
</evidence>
<dbReference type="PROSITE" id="PS50110">
    <property type="entry name" value="RESPONSE_REGULATORY"/>
    <property type="match status" value="1"/>
</dbReference>
<evidence type="ECO:0000313" key="12">
    <source>
        <dbReference type="EMBL" id="GJD94706.1"/>
    </source>
</evidence>
<keyword evidence="6" id="KW-0067">ATP-binding</keyword>
<evidence type="ECO:0000256" key="2">
    <source>
        <dbReference type="ARBA" id="ARBA00022475"/>
    </source>
</evidence>
<dbReference type="CDD" id="cd17546">
    <property type="entry name" value="REC_hyHK_CKI1_RcsC-like"/>
    <property type="match status" value="1"/>
</dbReference>